<proteinExistence type="predicted"/>
<gene>
    <name evidence="1" type="ORF">NEOLEDRAFT_5656</name>
</gene>
<organism evidence="1 2">
    <name type="scientific">Neolentinus lepideus HHB14362 ss-1</name>
    <dbReference type="NCBI Taxonomy" id="1314782"/>
    <lineage>
        <taxon>Eukaryota</taxon>
        <taxon>Fungi</taxon>
        <taxon>Dikarya</taxon>
        <taxon>Basidiomycota</taxon>
        <taxon>Agaricomycotina</taxon>
        <taxon>Agaricomycetes</taxon>
        <taxon>Gloeophyllales</taxon>
        <taxon>Gloeophyllaceae</taxon>
        <taxon>Neolentinus</taxon>
    </lineage>
</organism>
<evidence type="ECO:0000313" key="1">
    <source>
        <dbReference type="EMBL" id="KZT30386.1"/>
    </source>
</evidence>
<dbReference type="AlphaFoldDB" id="A0A165VYI2"/>
<keyword evidence="2" id="KW-1185">Reference proteome</keyword>
<accession>A0A165VYI2</accession>
<dbReference type="Proteomes" id="UP000076761">
    <property type="component" value="Unassembled WGS sequence"/>
</dbReference>
<reference evidence="1 2" key="1">
    <citation type="journal article" date="2016" name="Mol. Biol. Evol.">
        <title>Comparative Genomics of Early-Diverging Mushroom-Forming Fungi Provides Insights into the Origins of Lignocellulose Decay Capabilities.</title>
        <authorList>
            <person name="Nagy L.G."/>
            <person name="Riley R."/>
            <person name="Tritt A."/>
            <person name="Adam C."/>
            <person name="Daum C."/>
            <person name="Floudas D."/>
            <person name="Sun H."/>
            <person name="Yadav J.S."/>
            <person name="Pangilinan J."/>
            <person name="Larsson K.H."/>
            <person name="Matsuura K."/>
            <person name="Barry K."/>
            <person name="Labutti K."/>
            <person name="Kuo R."/>
            <person name="Ohm R.A."/>
            <person name="Bhattacharya S.S."/>
            <person name="Shirouzu T."/>
            <person name="Yoshinaga Y."/>
            <person name="Martin F.M."/>
            <person name="Grigoriev I.V."/>
            <person name="Hibbett D.S."/>
        </authorList>
    </citation>
    <scope>NUCLEOTIDE SEQUENCE [LARGE SCALE GENOMIC DNA]</scope>
    <source>
        <strain evidence="1 2">HHB14362 ss-1</strain>
    </source>
</reference>
<dbReference type="InParanoid" id="A0A165VYI2"/>
<dbReference type="EMBL" id="KV425551">
    <property type="protein sequence ID" value="KZT30386.1"/>
    <property type="molecule type" value="Genomic_DNA"/>
</dbReference>
<evidence type="ECO:0000313" key="2">
    <source>
        <dbReference type="Proteomes" id="UP000076761"/>
    </source>
</evidence>
<name>A0A165VYI2_9AGAM</name>
<protein>
    <submittedName>
        <fullName evidence="1">Uncharacterized protein</fullName>
    </submittedName>
</protein>
<sequence>MTLLHTACWTWASLVNGHARCLLSRRHYRCLRALCVRLGLVLVLSRATRNLHLDVLLSAHPVRAVQAVRAVHAVHAVQFVHDVYAASNIQTPIHAHVGSWAGLVSGHTKFLCQEETIGVFVRFACDLTLFWSCFELQGAYPSMVFKPFMVPTICGICRYSIIRDYMILLLVDRRAVPTRLLPGKQLSADSVPSLGAAPFRPVDIPRHDQKVNNKRSEATMARPALYYIIPDHSRHGKAKSYPHTFTRTLLYMHYIHAPCCAF</sequence>